<organism evidence="2 3">
    <name type="scientific">Nannocystis radixulma</name>
    <dbReference type="NCBI Taxonomy" id="2995305"/>
    <lineage>
        <taxon>Bacteria</taxon>
        <taxon>Pseudomonadati</taxon>
        <taxon>Myxococcota</taxon>
        <taxon>Polyangia</taxon>
        <taxon>Nannocystales</taxon>
        <taxon>Nannocystaceae</taxon>
        <taxon>Nannocystis</taxon>
    </lineage>
</organism>
<evidence type="ECO:0000313" key="2">
    <source>
        <dbReference type="EMBL" id="MDC0672727.1"/>
    </source>
</evidence>
<proteinExistence type="predicted"/>
<accession>A0ABT5BI61</accession>
<gene>
    <name evidence="2" type="ORF">POL58_33555</name>
</gene>
<name>A0ABT5BI61_9BACT</name>
<protein>
    <submittedName>
        <fullName evidence="2">Uncharacterized protein</fullName>
    </submittedName>
</protein>
<keyword evidence="3" id="KW-1185">Reference proteome</keyword>
<dbReference type="EMBL" id="JAQNDN010000019">
    <property type="protein sequence ID" value="MDC0672727.1"/>
    <property type="molecule type" value="Genomic_DNA"/>
</dbReference>
<feature type="region of interest" description="Disordered" evidence="1">
    <location>
        <begin position="60"/>
        <end position="80"/>
    </location>
</feature>
<feature type="compositionally biased region" description="Low complexity" evidence="1">
    <location>
        <begin position="71"/>
        <end position="80"/>
    </location>
</feature>
<comment type="caution">
    <text evidence="2">The sequence shown here is derived from an EMBL/GenBank/DDBJ whole genome shotgun (WGS) entry which is preliminary data.</text>
</comment>
<evidence type="ECO:0000313" key="3">
    <source>
        <dbReference type="Proteomes" id="UP001217838"/>
    </source>
</evidence>
<evidence type="ECO:0000256" key="1">
    <source>
        <dbReference type="SAM" id="MobiDB-lite"/>
    </source>
</evidence>
<dbReference type="Proteomes" id="UP001217838">
    <property type="component" value="Unassembled WGS sequence"/>
</dbReference>
<reference evidence="2 3" key="1">
    <citation type="submission" date="2022-11" db="EMBL/GenBank/DDBJ databases">
        <title>Minimal conservation of predation-associated metabolite biosynthetic gene clusters underscores biosynthetic potential of Myxococcota including descriptions for ten novel species: Archangium lansinium sp. nov., Myxococcus landrumus sp. nov., Nannocystis bai.</title>
        <authorList>
            <person name="Ahearne A."/>
            <person name="Stevens C."/>
            <person name="Dowd S."/>
        </authorList>
    </citation>
    <scope>NUCLEOTIDE SEQUENCE [LARGE SCALE GENOMIC DNA]</scope>
    <source>
        <strain evidence="2 3">NCELM</strain>
    </source>
</reference>
<sequence>MWSHSFPAAGYADPHAIVFDAGGNLVLGGSFVGDLDAFVGKFSPAGAHLWSLPSATAAANTCRASPPTPPAMSTSPAAAR</sequence>
<dbReference type="RefSeq" id="WP_272004723.1">
    <property type="nucleotide sequence ID" value="NZ_JAQNDN010000019.1"/>
</dbReference>